<name>A0ABP4GY24_9ACTN</name>
<accession>A0ABP4GY24</accession>
<protein>
    <submittedName>
        <fullName evidence="7">SsgA family sporulation/cell division regulator</fullName>
    </submittedName>
</protein>
<comment type="similarity">
    <text evidence="2">Belongs to the SsgA family.</text>
</comment>
<keyword evidence="8" id="KW-1185">Reference proteome</keyword>
<gene>
    <name evidence="7" type="ORF">GCM10009665_37670</name>
</gene>
<dbReference type="EMBL" id="BAAALF010000063">
    <property type="protein sequence ID" value="GAA1243294.1"/>
    <property type="molecule type" value="Genomic_DNA"/>
</dbReference>
<reference evidence="8" key="1">
    <citation type="journal article" date="2019" name="Int. J. Syst. Evol. Microbiol.">
        <title>The Global Catalogue of Microorganisms (GCM) 10K type strain sequencing project: providing services to taxonomists for standard genome sequencing and annotation.</title>
        <authorList>
            <consortium name="The Broad Institute Genomics Platform"/>
            <consortium name="The Broad Institute Genome Sequencing Center for Infectious Disease"/>
            <person name="Wu L."/>
            <person name="Ma J."/>
        </authorList>
    </citation>
    <scope>NUCLEOTIDE SEQUENCE [LARGE SCALE GENOMIC DNA]</scope>
    <source>
        <strain evidence="8">JCM 13004</strain>
    </source>
</reference>
<keyword evidence="6" id="KW-0131">Cell cycle</keyword>
<dbReference type="Gene3D" id="2.30.31.20">
    <property type="entry name" value="Sporulation-specific cell division protein SsgB"/>
    <property type="match status" value="1"/>
</dbReference>
<evidence type="ECO:0000313" key="7">
    <source>
        <dbReference type="EMBL" id="GAA1243294.1"/>
    </source>
</evidence>
<dbReference type="InterPro" id="IPR038658">
    <property type="entry name" value="SsgB_sf"/>
</dbReference>
<dbReference type="Pfam" id="PF04686">
    <property type="entry name" value="SsgA"/>
    <property type="match status" value="1"/>
</dbReference>
<evidence type="ECO:0000256" key="5">
    <source>
        <dbReference type="ARBA" id="ARBA00023210"/>
    </source>
</evidence>
<evidence type="ECO:0000256" key="3">
    <source>
        <dbReference type="ARBA" id="ARBA00022618"/>
    </source>
</evidence>
<proteinExistence type="inferred from homology"/>
<evidence type="ECO:0000313" key="8">
    <source>
        <dbReference type="Proteomes" id="UP001500037"/>
    </source>
</evidence>
<keyword evidence="3" id="KW-0132">Cell division</keyword>
<comment type="subcellular location">
    <subcellularLocation>
        <location evidence="1">Cell septum</location>
    </subcellularLocation>
</comment>
<keyword evidence="4" id="KW-0749">Sporulation</keyword>
<dbReference type="InterPro" id="IPR006776">
    <property type="entry name" value="SsgB"/>
</dbReference>
<dbReference type="RefSeq" id="WP_344442884.1">
    <property type="nucleotide sequence ID" value="NZ_BAAALF010000063.1"/>
</dbReference>
<keyword evidence="5" id="KW-0717">Septation</keyword>
<organism evidence="7 8">
    <name type="scientific">Kitasatospora nipponensis</name>
    <dbReference type="NCBI Taxonomy" id="258049"/>
    <lineage>
        <taxon>Bacteria</taxon>
        <taxon>Bacillati</taxon>
        <taxon>Actinomycetota</taxon>
        <taxon>Actinomycetes</taxon>
        <taxon>Kitasatosporales</taxon>
        <taxon>Streptomycetaceae</taxon>
        <taxon>Kitasatospora</taxon>
    </lineage>
</organism>
<dbReference type="Proteomes" id="UP001500037">
    <property type="component" value="Unassembled WGS sequence"/>
</dbReference>
<evidence type="ECO:0000256" key="6">
    <source>
        <dbReference type="ARBA" id="ARBA00023306"/>
    </source>
</evidence>
<evidence type="ECO:0000256" key="1">
    <source>
        <dbReference type="ARBA" id="ARBA00004431"/>
    </source>
</evidence>
<evidence type="ECO:0000256" key="4">
    <source>
        <dbReference type="ARBA" id="ARBA00022969"/>
    </source>
</evidence>
<comment type="caution">
    <text evidence="7">The sequence shown here is derived from an EMBL/GenBank/DDBJ whole genome shotgun (WGS) entry which is preliminary data.</text>
</comment>
<sequence length="138" mass="14614">MSGSKTVVTAEIQLELLTVDGAGIGLHTTWSYDPQDPLAVRIDFLLPFGMGESWGFARTLLAEGLNAPAGEGDVLFDPETDGLHVLMMLRAPDGAAVFRAPASELRAFLGRTLARLPLGAEQCGAALELWLHAVLDAA</sequence>
<evidence type="ECO:0000256" key="2">
    <source>
        <dbReference type="ARBA" id="ARBA00009323"/>
    </source>
</evidence>